<reference evidence="13" key="1">
    <citation type="submission" date="2022-09" db="EMBL/GenBank/DDBJ databases">
        <title>Intensive care unit water sources are persistently colonized with multi-drug resistant bacteria and are the site of extensive horizontal gene transfer of antibiotic resistance genes.</title>
        <authorList>
            <person name="Diorio-Toth L."/>
        </authorList>
    </citation>
    <scope>NUCLEOTIDE SEQUENCE</scope>
    <source>
        <strain evidence="13">GD03711</strain>
    </source>
</reference>
<dbReference type="Proteomes" id="UP001161707">
    <property type="component" value="Unassembled WGS sequence"/>
</dbReference>
<evidence type="ECO:0000256" key="5">
    <source>
        <dbReference type="ARBA" id="ARBA00022833"/>
    </source>
</evidence>
<evidence type="ECO:0000256" key="3">
    <source>
        <dbReference type="ARBA" id="ARBA00022448"/>
    </source>
</evidence>
<evidence type="ECO:0000256" key="4">
    <source>
        <dbReference type="ARBA" id="ARBA00022692"/>
    </source>
</evidence>
<sequence length="313" mass="33955">MGAGHSHVKPGQGNERSLWLALGLTSTFLIAEVAGGIMTKSLALISDAAHMFTDTAALAIALAAIRIGKRPADVRRTFGYYRFEILAACVNAILLFLVALYILYEAYQRLSSPPEIESMGMLVVATLGLVINLISMRLLSGGKEESLNVKGAYLEVWSDMLGSIGVILGAIVIRFTGWSWIDSVIAVAIGLWVLPRTWMLLKASLNILLEGVPEGIGLAEVEKAILEIPGVTCVHDLHVWAITSGKISLTVHAVCTDVPPNYPVTLKAIRSMLADRFDIHHATLQLEDHPCEQATELHAFEPPSREAPGLHRH</sequence>
<dbReference type="GO" id="GO:0005385">
    <property type="term" value="F:zinc ion transmembrane transporter activity"/>
    <property type="evidence" value="ECO:0007669"/>
    <property type="project" value="TreeGrafter"/>
</dbReference>
<dbReference type="RefSeq" id="WP_111969817.1">
    <property type="nucleotide sequence ID" value="NZ_CP104838.1"/>
</dbReference>
<keyword evidence="8" id="KW-0406">Ion transport</keyword>
<protein>
    <submittedName>
        <fullName evidence="13">Cation diffusion facilitator family transporter</fullName>
    </submittedName>
</protein>
<feature type="transmembrane region" description="Helical" evidence="10">
    <location>
        <begin position="151"/>
        <end position="171"/>
    </location>
</feature>
<keyword evidence="3" id="KW-0813">Transport</keyword>
<organism evidence="13 14">
    <name type="scientific">Enterobacter cloacae</name>
    <dbReference type="NCBI Taxonomy" id="550"/>
    <lineage>
        <taxon>Bacteria</taxon>
        <taxon>Pseudomonadati</taxon>
        <taxon>Pseudomonadota</taxon>
        <taxon>Gammaproteobacteria</taxon>
        <taxon>Enterobacterales</taxon>
        <taxon>Enterobacteriaceae</taxon>
        <taxon>Enterobacter</taxon>
        <taxon>Enterobacter cloacae complex</taxon>
    </lineage>
</organism>
<evidence type="ECO:0000256" key="7">
    <source>
        <dbReference type="ARBA" id="ARBA00022989"/>
    </source>
</evidence>
<dbReference type="NCBIfam" id="TIGR01297">
    <property type="entry name" value="CDF"/>
    <property type="match status" value="1"/>
</dbReference>
<dbReference type="AlphaFoldDB" id="A0AA42R1S4"/>
<evidence type="ECO:0000256" key="10">
    <source>
        <dbReference type="SAM" id="Phobius"/>
    </source>
</evidence>
<evidence type="ECO:0000256" key="8">
    <source>
        <dbReference type="ARBA" id="ARBA00023065"/>
    </source>
</evidence>
<dbReference type="InterPro" id="IPR058533">
    <property type="entry name" value="Cation_efflux_TM"/>
</dbReference>
<dbReference type="InterPro" id="IPR027469">
    <property type="entry name" value="Cation_efflux_TMD_sf"/>
</dbReference>
<dbReference type="Pfam" id="PF01545">
    <property type="entry name" value="Cation_efflux"/>
    <property type="match status" value="1"/>
</dbReference>
<evidence type="ECO:0000313" key="13">
    <source>
        <dbReference type="EMBL" id="MDH1482158.1"/>
    </source>
</evidence>
<evidence type="ECO:0000256" key="1">
    <source>
        <dbReference type="ARBA" id="ARBA00004141"/>
    </source>
</evidence>
<dbReference type="InterPro" id="IPR002524">
    <property type="entry name" value="Cation_efflux"/>
</dbReference>
<name>A0AA42R1S4_ENTCL</name>
<feature type="domain" description="Cation efflux protein transmembrane" evidence="11">
    <location>
        <begin position="18"/>
        <end position="209"/>
    </location>
</feature>
<feature type="transmembrane region" description="Helical" evidence="10">
    <location>
        <begin position="18"/>
        <end position="37"/>
    </location>
</feature>
<feature type="transmembrane region" description="Helical" evidence="10">
    <location>
        <begin position="119"/>
        <end position="139"/>
    </location>
</feature>
<dbReference type="Gene3D" id="1.20.1510.10">
    <property type="entry name" value="Cation efflux protein transmembrane domain"/>
    <property type="match status" value="1"/>
</dbReference>
<dbReference type="SUPFAM" id="SSF161111">
    <property type="entry name" value="Cation efflux protein transmembrane domain-like"/>
    <property type="match status" value="1"/>
</dbReference>
<dbReference type="InterPro" id="IPR036837">
    <property type="entry name" value="Cation_efflux_CTD_sf"/>
</dbReference>
<comment type="similarity">
    <text evidence="2">Belongs to the cation diffusion facilitator (CDF) transporter (TC 2.A.4) family. SLC30A subfamily.</text>
</comment>
<evidence type="ECO:0000256" key="6">
    <source>
        <dbReference type="ARBA" id="ARBA00022906"/>
    </source>
</evidence>
<evidence type="ECO:0000259" key="11">
    <source>
        <dbReference type="Pfam" id="PF01545"/>
    </source>
</evidence>
<keyword evidence="4 10" id="KW-0812">Transmembrane</keyword>
<accession>A0AA42R1S4</accession>
<dbReference type="InterPro" id="IPR050681">
    <property type="entry name" value="CDF/SLC30A"/>
</dbReference>
<proteinExistence type="inferred from homology"/>
<feature type="transmembrane region" description="Helical" evidence="10">
    <location>
        <begin position="177"/>
        <end position="194"/>
    </location>
</feature>
<dbReference type="PANTHER" id="PTHR11562">
    <property type="entry name" value="CATION EFFLUX PROTEIN/ ZINC TRANSPORTER"/>
    <property type="match status" value="1"/>
</dbReference>
<keyword evidence="9 10" id="KW-0472">Membrane</keyword>
<feature type="transmembrane region" description="Helical" evidence="10">
    <location>
        <begin position="80"/>
        <end position="104"/>
    </location>
</feature>
<dbReference type="PANTHER" id="PTHR11562:SF17">
    <property type="entry name" value="RE54080P-RELATED"/>
    <property type="match status" value="1"/>
</dbReference>
<feature type="transmembrane region" description="Helical" evidence="10">
    <location>
        <begin position="49"/>
        <end position="68"/>
    </location>
</feature>
<dbReference type="InterPro" id="IPR027470">
    <property type="entry name" value="Cation_efflux_CTD"/>
</dbReference>
<dbReference type="EMBL" id="JAOCIY010000089">
    <property type="protein sequence ID" value="MDH1482158.1"/>
    <property type="molecule type" value="Genomic_DNA"/>
</dbReference>
<gene>
    <name evidence="13" type="ORF">N5E88_22100</name>
</gene>
<feature type="domain" description="Cation efflux protein cytoplasmic" evidence="12">
    <location>
        <begin position="214"/>
        <end position="288"/>
    </location>
</feature>
<keyword evidence="7 10" id="KW-1133">Transmembrane helix</keyword>
<dbReference type="Pfam" id="PF16916">
    <property type="entry name" value="ZT_dimer"/>
    <property type="match status" value="1"/>
</dbReference>
<evidence type="ECO:0000259" key="12">
    <source>
        <dbReference type="Pfam" id="PF16916"/>
    </source>
</evidence>
<dbReference type="SUPFAM" id="SSF160240">
    <property type="entry name" value="Cation efflux protein cytoplasmic domain-like"/>
    <property type="match status" value="1"/>
</dbReference>
<evidence type="ECO:0000256" key="9">
    <source>
        <dbReference type="ARBA" id="ARBA00023136"/>
    </source>
</evidence>
<comment type="caution">
    <text evidence="13">The sequence shown here is derived from an EMBL/GenBank/DDBJ whole genome shotgun (WGS) entry which is preliminary data.</text>
</comment>
<evidence type="ECO:0000313" key="14">
    <source>
        <dbReference type="Proteomes" id="UP001161707"/>
    </source>
</evidence>
<keyword evidence="5" id="KW-0862">Zinc</keyword>
<comment type="subcellular location">
    <subcellularLocation>
        <location evidence="1">Membrane</location>
        <topology evidence="1">Multi-pass membrane protein</topology>
    </subcellularLocation>
</comment>
<dbReference type="GO" id="GO:0005886">
    <property type="term" value="C:plasma membrane"/>
    <property type="evidence" value="ECO:0007669"/>
    <property type="project" value="TreeGrafter"/>
</dbReference>
<keyword evidence="6" id="KW-0864">Zinc transport</keyword>
<evidence type="ECO:0000256" key="2">
    <source>
        <dbReference type="ARBA" id="ARBA00008873"/>
    </source>
</evidence>